<reference evidence="1" key="1">
    <citation type="submission" date="2022-07" db="EMBL/GenBank/DDBJ databases">
        <title>Phylogenomic reconstructions and comparative analyses of Kickxellomycotina fungi.</title>
        <authorList>
            <person name="Reynolds N.K."/>
            <person name="Stajich J.E."/>
            <person name="Barry K."/>
            <person name="Grigoriev I.V."/>
            <person name="Crous P."/>
            <person name="Smith M.E."/>
        </authorList>
    </citation>
    <scope>NUCLEOTIDE SEQUENCE</scope>
    <source>
        <strain evidence="1">CBS 102833</strain>
    </source>
</reference>
<gene>
    <name evidence="1" type="ORF">H4S07_004040</name>
</gene>
<sequence length="105" mass="11471">MVQVGPEMPVTNQNTGADQLDEFTARTREIANDICCQAKKIDTLIESLPGVSISEVEQEREFAALNEENESASRELAEATKLAHALLRDISATLRTIADNAGKKQ</sequence>
<evidence type="ECO:0000313" key="1">
    <source>
        <dbReference type="EMBL" id="KAJ2805354.1"/>
    </source>
</evidence>
<accession>A0ACC1LBI9</accession>
<name>A0ACC1LBI9_9FUNG</name>
<proteinExistence type="predicted"/>
<comment type="caution">
    <text evidence="1">The sequence shown here is derived from an EMBL/GenBank/DDBJ whole genome shotgun (WGS) entry which is preliminary data.</text>
</comment>
<keyword evidence="2" id="KW-1185">Reference proteome</keyword>
<organism evidence="1 2">
    <name type="scientific">Coemansia furcata</name>
    <dbReference type="NCBI Taxonomy" id="417177"/>
    <lineage>
        <taxon>Eukaryota</taxon>
        <taxon>Fungi</taxon>
        <taxon>Fungi incertae sedis</taxon>
        <taxon>Zoopagomycota</taxon>
        <taxon>Kickxellomycotina</taxon>
        <taxon>Kickxellomycetes</taxon>
        <taxon>Kickxellales</taxon>
        <taxon>Kickxellaceae</taxon>
        <taxon>Coemansia</taxon>
    </lineage>
</organism>
<evidence type="ECO:0000313" key="2">
    <source>
        <dbReference type="Proteomes" id="UP001140096"/>
    </source>
</evidence>
<protein>
    <submittedName>
        <fullName evidence="1">Uncharacterized protein</fullName>
    </submittedName>
</protein>
<dbReference type="Proteomes" id="UP001140096">
    <property type="component" value="Unassembled WGS sequence"/>
</dbReference>
<dbReference type="EMBL" id="JANBUP010001493">
    <property type="protein sequence ID" value="KAJ2805354.1"/>
    <property type="molecule type" value="Genomic_DNA"/>
</dbReference>